<feature type="compositionally biased region" description="Basic residues" evidence="1">
    <location>
        <begin position="33"/>
        <end position="42"/>
    </location>
</feature>
<feature type="compositionally biased region" description="Basic and acidic residues" evidence="1">
    <location>
        <begin position="43"/>
        <end position="55"/>
    </location>
</feature>
<name>A0A644U9F4_9ZZZZ</name>
<evidence type="ECO:0000313" key="2">
    <source>
        <dbReference type="EMBL" id="MPL75574.1"/>
    </source>
</evidence>
<feature type="compositionally biased region" description="Gly residues" evidence="1">
    <location>
        <begin position="205"/>
        <end position="215"/>
    </location>
</feature>
<protein>
    <submittedName>
        <fullName evidence="2">Uncharacterized protein</fullName>
    </submittedName>
</protein>
<feature type="region of interest" description="Disordered" evidence="1">
    <location>
        <begin position="19"/>
        <end position="55"/>
    </location>
</feature>
<dbReference type="AlphaFoldDB" id="A0A644U9F4"/>
<feature type="compositionally biased region" description="Basic and acidic residues" evidence="1">
    <location>
        <begin position="396"/>
        <end position="409"/>
    </location>
</feature>
<feature type="compositionally biased region" description="Basic and acidic residues" evidence="1">
    <location>
        <begin position="459"/>
        <end position="473"/>
    </location>
</feature>
<feature type="region of interest" description="Disordered" evidence="1">
    <location>
        <begin position="205"/>
        <end position="238"/>
    </location>
</feature>
<proteinExistence type="predicted"/>
<reference evidence="2" key="1">
    <citation type="submission" date="2019-08" db="EMBL/GenBank/DDBJ databases">
        <authorList>
            <person name="Kucharzyk K."/>
            <person name="Murdoch R.W."/>
            <person name="Higgins S."/>
            <person name="Loffler F."/>
        </authorList>
    </citation>
    <scope>NUCLEOTIDE SEQUENCE</scope>
</reference>
<accession>A0A644U9F4</accession>
<feature type="region of interest" description="Disordered" evidence="1">
    <location>
        <begin position="346"/>
        <end position="535"/>
    </location>
</feature>
<comment type="caution">
    <text evidence="2">The sequence shown here is derived from an EMBL/GenBank/DDBJ whole genome shotgun (WGS) entry which is preliminary data.</text>
</comment>
<organism evidence="2">
    <name type="scientific">bioreactor metagenome</name>
    <dbReference type="NCBI Taxonomy" id="1076179"/>
    <lineage>
        <taxon>unclassified sequences</taxon>
        <taxon>metagenomes</taxon>
        <taxon>ecological metagenomes</taxon>
    </lineage>
</organism>
<dbReference type="EMBL" id="VSSQ01000089">
    <property type="protein sequence ID" value="MPL75574.1"/>
    <property type="molecule type" value="Genomic_DNA"/>
</dbReference>
<feature type="compositionally biased region" description="Basic and acidic residues" evidence="1">
    <location>
        <begin position="433"/>
        <end position="452"/>
    </location>
</feature>
<gene>
    <name evidence="2" type="ORF">SDC9_21400</name>
</gene>
<feature type="compositionally biased region" description="Basic and acidic residues" evidence="1">
    <location>
        <begin position="416"/>
        <end position="425"/>
    </location>
</feature>
<feature type="region of interest" description="Disordered" evidence="1">
    <location>
        <begin position="106"/>
        <end position="168"/>
    </location>
</feature>
<feature type="compositionally biased region" description="Basic and acidic residues" evidence="1">
    <location>
        <begin position="356"/>
        <end position="376"/>
    </location>
</feature>
<evidence type="ECO:0000256" key="1">
    <source>
        <dbReference type="SAM" id="MobiDB-lite"/>
    </source>
</evidence>
<sequence>MAQRGEVAGRDGLQQIAFSRIPGIEAGPAGPARQRRRRRLHLVRPDRPRFGLRGDRVERGLREARALDPLVQGEGGGGKAGDLGQKLRLPPRQVLGAIEQHRAFGEGRTQPFDQRQPAHRLGRPAQEGAERPERRRFQGLAIERGQEAREAAQPQHQKRGAQPEVARHDPRAFRALRIEPGRGHHVLHQGKDVLVEDEAARAGGEGLGRGGGLGVAGMQQRPCPGGAERFQSDPAHASRPQGLLRAVERLLQEGGAGLVQAEPENVTRHQIHSCLALCRPDPSGVQDVFVIAHEQHQPERAQGQPNRHHIGRRDIGGLVHRVEATSHQADDVKQRVVPEDLLHGVGQSLHQHQHARGQEQRPGDDRPDHAPGRVEARQQAVHQADPKPQEGGQSQSREDRAEAEHRAGLGDDQDAGEQHADDHEVGQCVQDEPGERRVEPDHARIAQQRAREVQGAGDRVGHAVVKREGHHAGGIEQDETVAQSGRAHEQREPRRKHQSAAQGLEDCPEIAPRRAPVTGRHLPQHQSDDRAQSGEVARLHPAWHVRGGDVCGGHRTNCCSGFSGPHYVE</sequence>